<accession>A0AAE1N5A5</accession>
<feature type="region of interest" description="Disordered" evidence="1">
    <location>
        <begin position="260"/>
        <end position="292"/>
    </location>
</feature>
<dbReference type="EMBL" id="JAWXYG010000002">
    <property type="protein sequence ID" value="KAK4282854.1"/>
    <property type="molecule type" value="Genomic_DNA"/>
</dbReference>
<keyword evidence="3" id="KW-1185">Reference proteome</keyword>
<evidence type="ECO:0000256" key="1">
    <source>
        <dbReference type="SAM" id="MobiDB-lite"/>
    </source>
</evidence>
<dbReference type="AlphaFoldDB" id="A0AAE1N5A5"/>
<feature type="compositionally biased region" description="Polar residues" evidence="1">
    <location>
        <begin position="297"/>
        <end position="307"/>
    </location>
</feature>
<gene>
    <name evidence="2" type="ORF">QN277_014181</name>
</gene>
<dbReference type="Proteomes" id="UP001293593">
    <property type="component" value="Unassembled WGS sequence"/>
</dbReference>
<protein>
    <submittedName>
        <fullName evidence="2">Uncharacterized protein</fullName>
    </submittedName>
</protein>
<feature type="compositionally biased region" description="Basic and acidic residues" evidence="1">
    <location>
        <begin position="269"/>
        <end position="292"/>
    </location>
</feature>
<evidence type="ECO:0000313" key="3">
    <source>
        <dbReference type="Proteomes" id="UP001293593"/>
    </source>
</evidence>
<feature type="compositionally biased region" description="Polar residues" evidence="1">
    <location>
        <begin position="146"/>
        <end position="167"/>
    </location>
</feature>
<evidence type="ECO:0000313" key="2">
    <source>
        <dbReference type="EMBL" id="KAK4282854.1"/>
    </source>
</evidence>
<feature type="region of interest" description="Disordered" evidence="1">
    <location>
        <begin position="95"/>
        <end position="245"/>
    </location>
</feature>
<proteinExistence type="predicted"/>
<sequence length="316" mass="35796">MEGYGYSYQNYDTYKSNENNGSAIRRPFVPFVPNSNRDPEGYVTRKTVIPVATRPYGDDYYNTRGSPTKGHSIRDDDDYLQKQKVDDFLVHVHNEGSRSPALGSPVRNDNYYRQSGGGYGNYDTYNDKGRRGPNDSYDRYHHQPADTYSSFEPHRNSANGWSRTTPGWTPPPRNGTQLSEPTSDIGKALGLLKEAAKGSPTGSGDYRGRPKDESYYGSDRPNPSIWAEPPGNGGSHHNREPGKVNKAMELAKEAERLRSLKNKLLGEPTKQHKDEYYYREPVDHADAARRRDDQRYYGSNNINSWQAQKKHNGASF</sequence>
<organism evidence="2 3">
    <name type="scientific">Acacia crassicarpa</name>
    <name type="common">northern wattle</name>
    <dbReference type="NCBI Taxonomy" id="499986"/>
    <lineage>
        <taxon>Eukaryota</taxon>
        <taxon>Viridiplantae</taxon>
        <taxon>Streptophyta</taxon>
        <taxon>Embryophyta</taxon>
        <taxon>Tracheophyta</taxon>
        <taxon>Spermatophyta</taxon>
        <taxon>Magnoliopsida</taxon>
        <taxon>eudicotyledons</taxon>
        <taxon>Gunneridae</taxon>
        <taxon>Pentapetalae</taxon>
        <taxon>rosids</taxon>
        <taxon>fabids</taxon>
        <taxon>Fabales</taxon>
        <taxon>Fabaceae</taxon>
        <taxon>Caesalpinioideae</taxon>
        <taxon>mimosoid clade</taxon>
        <taxon>Acacieae</taxon>
        <taxon>Acacia</taxon>
    </lineage>
</organism>
<feature type="compositionally biased region" description="Basic and acidic residues" evidence="1">
    <location>
        <begin position="125"/>
        <end position="144"/>
    </location>
</feature>
<name>A0AAE1N5A5_9FABA</name>
<reference evidence="2" key="1">
    <citation type="submission" date="2023-10" db="EMBL/GenBank/DDBJ databases">
        <title>Chromosome-level genome of the transformable northern wattle, Acacia crassicarpa.</title>
        <authorList>
            <person name="Massaro I."/>
            <person name="Sinha N.R."/>
            <person name="Poethig S."/>
            <person name="Leichty A.R."/>
        </authorList>
    </citation>
    <scope>NUCLEOTIDE SEQUENCE</scope>
    <source>
        <strain evidence="2">Acra3RX</strain>
        <tissue evidence="2">Leaf</tissue>
    </source>
</reference>
<feature type="region of interest" description="Disordered" evidence="1">
    <location>
        <begin position="297"/>
        <end position="316"/>
    </location>
</feature>
<comment type="caution">
    <text evidence="2">The sequence shown here is derived from an EMBL/GenBank/DDBJ whole genome shotgun (WGS) entry which is preliminary data.</text>
</comment>